<dbReference type="SUPFAM" id="SSF46626">
    <property type="entry name" value="Cytochrome c"/>
    <property type="match status" value="2"/>
</dbReference>
<name>E8X2I0_GRATM</name>
<dbReference type="KEGG" id="acm:AciX9_2160"/>
<dbReference type="PaxDb" id="1198114-AciX9_2160"/>
<evidence type="ECO:0000313" key="8">
    <source>
        <dbReference type="Proteomes" id="UP000000343"/>
    </source>
</evidence>
<dbReference type="RefSeq" id="WP_013580520.1">
    <property type="nucleotide sequence ID" value="NC_015064.1"/>
</dbReference>
<evidence type="ECO:0000256" key="4">
    <source>
        <dbReference type="PROSITE-ProRule" id="PRU00433"/>
    </source>
</evidence>
<sequence length="248" mass="25775">MQPSTGPSRLLWALSLGALSITGCKLPGRPAPGDIPQRPDQVADFKTLYNSNCAACHGSNGQHGAAVSLANPAYLNYAGETNIANITAKGIDGSLMPAFATEAGGLLTDTQIRILAHGMVTNWGRPGATAPAYQSHAVGDIKRGETAYRNDCLRCHAPGNGSLLDPTYLAIISDSGLRTYIVAGKPEDGMSDWTGYGAAPLDDQTITDLVAFLTSHRIQTPGQPYSNGLGEAKPQPQPATSTGKSGSL</sequence>
<evidence type="ECO:0000256" key="3">
    <source>
        <dbReference type="ARBA" id="ARBA00023004"/>
    </source>
</evidence>
<accession>E8X2I0</accession>
<dbReference type="Gene3D" id="1.10.760.10">
    <property type="entry name" value="Cytochrome c-like domain"/>
    <property type="match status" value="2"/>
</dbReference>
<reference evidence="8" key="1">
    <citation type="submission" date="2011-01" db="EMBL/GenBank/DDBJ databases">
        <title>Complete sequence of chromosome of Acidobacterium sp. MP5ACTX9.</title>
        <authorList>
            <consortium name="US DOE Joint Genome Institute"/>
            <person name="Lucas S."/>
            <person name="Copeland A."/>
            <person name="Lapidus A."/>
            <person name="Cheng J.-F."/>
            <person name="Goodwin L."/>
            <person name="Pitluck S."/>
            <person name="Teshima H."/>
            <person name="Detter J.C."/>
            <person name="Han C."/>
            <person name="Tapia R."/>
            <person name="Land M."/>
            <person name="Hauser L."/>
            <person name="Kyrpides N."/>
            <person name="Ivanova N."/>
            <person name="Ovchinnikova G."/>
            <person name="Pagani I."/>
            <person name="Rawat S.R."/>
            <person name="Mannisto M."/>
            <person name="Haggblom M.M."/>
            <person name="Woyke T."/>
        </authorList>
    </citation>
    <scope>NUCLEOTIDE SEQUENCE [LARGE SCALE GENOMIC DNA]</scope>
    <source>
        <strain evidence="8">MP5ACTX9</strain>
    </source>
</reference>
<evidence type="ECO:0000256" key="1">
    <source>
        <dbReference type="ARBA" id="ARBA00022617"/>
    </source>
</evidence>
<dbReference type="GO" id="GO:0020037">
    <property type="term" value="F:heme binding"/>
    <property type="evidence" value="ECO:0007669"/>
    <property type="project" value="InterPro"/>
</dbReference>
<organism evidence="8">
    <name type="scientific">Granulicella tundricola (strain ATCC BAA-1859 / DSM 23138 / MP5ACTX9)</name>
    <dbReference type="NCBI Taxonomy" id="1198114"/>
    <lineage>
        <taxon>Bacteria</taxon>
        <taxon>Pseudomonadati</taxon>
        <taxon>Acidobacteriota</taxon>
        <taxon>Terriglobia</taxon>
        <taxon>Terriglobales</taxon>
        <taxon>Acidobacteriaceae</taxon>
        <taxon>Granulicella</taxon>
    </lineage>
</organism>
<feature type="region of interest" description="Disordered" evidence="5">
    <location>
        <begin position="220"/>
        <end position="248"/>
    </location>
</feature>
<dbReference type="eggNOG" id="COG2010">
    <property type="taxonomic scope" value="Bacteria"/>
</dbReference>
<proteinExistence type="predicted"/>
<protein>
    <submittedName>
        <fullName evidence="7">Cytochrome c class I</fullName>
    </submittedName>
</protein>
<dbReference type="Pfam" id="PF13442">
    <property type="entry name" value="Cytochrome_CBB3"/>
    <property type="match status" value="2"/>
</dbReference>
<dbReference type="AlphaFoldDB" id="E8X2I0"/>
<dbReference type="STRING" id="1198114.AciX9_2160"/>
<feature type="domain" description="Cytochrome c" evidence="6">
    <location>
        <begin position="40"/>
        <end position="123"/>
    </location>
</feature>
<keyword evidence="1 4" id="KW-0349">Heme</keyword>
<gene>
    <name evidence="7" type="ordered locus">AciX9_2160</name>
</gene>
<keyword evidence="2 4" id="KW-0479">Metal-binding</keyword>
<evidence type="ECO:0000256" key="2">
    <source>
        <dbReference type="ARBA" id="ARBA00022723"/>
    </source>
</evidence>
<keyword evidence="8" id="KW-1185">Reference proteome</keyword>
<evidence type="ECO:0000259" key="6">
    <source>
        <dbReference type="PROSITE" id="PS51007"/>
    </source>
</evidence>
<dbReference type="HOGENOM" id="CLU_1133163_0_0_0"/>
<dbReference type="GO" id="GO:0009055">
    <property type="term" value="F:electron transfer activity"/>
    <property type="evidence" value="ECO:0007669"/>
    <property type="project" value="InterPro"/>
</dbReference>
<keyword evidence="3 4" id="KW-0408">Iron</keyword>
<feature type="domain" description="Cytochrome c" evidence="6">
    <location>
        <begin position="139"/>
        <end position="217"/>
    </location>
</feature>
<dbReference type="GO" id="GO:0046872">
    <property type="term" value="F:metal ion binding"/>
    <property type="evidence" value="ECO:0007669"/>
    <property type="project" value="UniProtKB-KW"/>
</dbReference>
<evidence type="ECO:0000256" key="5">
    <source>
        <dbReference type="SAM" id="MobiDB-lite"/>
    </source>
</evidence>
<evidence type="ECO:0000313" key="7">
    <source>
        <dbReference type="EMBL" id="ADW69204.1"/>
    </source>
</evidence>
<dbReference type="InterPro" id="IPR009056">
    <property type="entry name" value="Cyt_c-like_dom"/>
</dbReference>
<dbReference type="OrthoDB" id="9779283at2"/>
<dbReference type="InterPro" id="IPR036909">
    <property type="entry name" value="Cyt_c-like_dom_sf"/>
</dbReference>
<dbReference type="PROSITE" id="PS51007">
    <property type="entry name" value="CYTC"/>
    <property type="match status" value="2"/>
</dbReference>
<feature type="compositionally biased region" description="Polar residues" evidence="5">
    <location>
        <begin position="238"/>
        <end position="248"/>
    </location>
</feature>
<dbReference type="EMBL" id="CP002480">
    <property type="protein sequence ID" value="ADW69204.1"/>
    <property type="molecule type" value="Genomic_DNA"/>
</dbReference>
<dbReference type="Proteomes" id="UP000000343">
    <property type="component" value="Chromosome"/>
</dbReference>